<dbReference type="EC" id="2.8.1.-" evidence="6"/>
<gene>
    <name evidence="8" type="primary">tusE</name>
    <name evidence="8" type="ORF">ERCICUMA2628_282</name>
</gene>
<evidence type="ECO:0000256" key="3">
    <source>
        <dbReference type="ARBA" id="ARBA00022679"/>
    </source>
</evidence>
<evidence type="ECO:0000256" key="1">
    <source>
        <dbReference type="ARBA" id="ARBA00004496"/>
    </source>
</evidence>
<evidence type="ECO:0000256" key="4">
    <source>
        <dbReference type="ARBA" id="ARBA00025277"/>
    </source>
</evidence>
<dbReference type="PANTHER" id="PTHR37010">
    <property type="entry name" value="SULFURTRANSFERASE TUSE"/>
    <property type="match status" value="1"/>
</dbReference>
<evidence type="ECO:0000313" key="8">
    <source>
        <dbReference type="EMBL" id="VFP79740.1"/>
    </source>
</evidence>
<dbReference type="SUPFAM" id="SSF69721">
    <property type="entry name" value="DsrC, the gamma subunit of dissimilatory sulfite reductase"/>
    <property type="match status" value="1"/>
</dbReference>
<name>A0A451D280_9GAMM</name>
<dbReference type="InterPro" id="IPR025526">
    <property type="entry name" value="DsrC-like_dom_sf"/>
</dbReference>
<dbReference type="GO" id="GO:0002143">
    <property type="term" value="P:tRNA wobble position uridine thiolation"/>
    <property type="evidence" value="ECO:0007669"/>
    <property type="project" value="TreeGrafter"/>
</dbReference>
<dbReference type="Gene3D" id="1.10.10.370">
    <property type="entry name" value="DsrC-like protein, C-terminal domain"/>
    <property type="match status" value="1"/>
</dbReference>
<dbReference type="Pfam" id="PF04358">
    <property type="entry name" value="DsrC"/>
    <property type="match status" value="1"/>
</dbReference>
<dbReference type="GO" id="GO:0005737">
    <property type="term" value="C:cytoplasm"/>
    <property type="evidence" value="ECO:0007669"/>
    <property type="project" value="UniProtKB-SubCell"/>
</dbReference>
<evidence type="ECO:0000256" key="7">
    <source>
        <dbReference type="PIRSR" id="PIRSR006223-50"/>
    </source>
</evidence>
<comment type="subunit">
    <text evidence="5">Interacts with the TusBCD complex. Interacts with MnmA.</text>
</comment>
<dbReference type="EMBL" id="LR217703">
    <property type="protein sequence ID" value="VFP79740.1"/>
    <property type="molecule type" value="Genomic_DNA"/>
</dbReference>
<dbReference type="InterPro" id="IPR007453">
    <property type="entry name" value="DsrC/TusE"/>
</dbReference>
<feature type="active site" description="Cysteine persulfide intermediate" evidence="7">
    <location>
        <position position="112"/>
    </location>
</feature>
<dbReference type="OrthoDB" id="9786347at2"/>
<dbReference type="GO" id="GO:0016740">
    <property type="term" value="F:transferase activity"/>
    <property type="evidence" value="ECO:0007669"/>
    <property type="project" value="UniProtKB-KW"/>
</dbReference>
<keyword evidence="3 6" id="KW-0808">Transferase</keyword>
<protein>
    <recommendedName>
        <fullName evidence="6">Sulfurtransferase</fullName>
        <ecNumber evidence="6">2.8.1.-</ecNumber>
    </recommendedName>
</protein>
<comment type="function">
    <text evidence="4">Part of a sulfur-relay system required for 2-thiolation of 5-methylaminomethyl-2-thiouridine (mnm(5)s(2)U) at tRNA wobble positions. Could accept sulfur from TusD.</text>
</comment>
<keyword evidence="2" id="KW-0963">Cytoplasm</keyword>
<dbReference type="RefSeq" id="WP_157993506.1">
    <property type="nucleotide sequence ID" value="NZ_LR217703.1"/>
</dbReference>
<comment type="subcellular location">
    <subcellularLocation>
        <location evidence="1">Cytoplasm</location>
    </subcellularLocation>
</comment>
<evidence type="ECO:0000256" key="2">
    <source>
        <dbReference type="ARBA" id="ARBA00022490"/>
    </source>
</evidence>
<dbReference type="PANTHER" id="PTHR37010:SF1">
    <property type="entry name" value="SULFURTRANSFERASE TUSE"/>
    <property type="match status" value="1"/>
</dbReference>
<evidence type="ECO:0000256" key="5">
    <source>
        <dbReference type="ARBA" id="ARBA00025918"/>
    </source>
</evidence>
<dbReference type="Proteomes" id="UP000294412">
    <property type="component" value="Chromosome"/>
</dbReference>
<sequence>MQHFRFKNSTIEVECDEQGYLIYLKDWSEDIAKELAKEEDIELSSAHWEIIYIVRNFYIEFNISPTIRMLVKIIEHRYGMEHGNSRYLFRLFPKGPAKQATKIAGLPKPVQCL</sequence>
<dbReference type="GO" id="GO:0097163">
    <property type="term" value="F:sulfur carrier activity"/>
    <property type="evidence" value="ECO:0007669"/>
    <property type="project" value="TreeGrafter"/>
</dbReference>
<dbReference type="FunFam" id="1.10.10.370:FF:000001">
    <property type="entry name" value="Sulfurtransferase"/>
    <property type="match status" value="1"/>
</dbReference>
<comment type="similarity">
    <text evidence="6">Belongs to the dsrC/tusE family.</text>
</comment>
<dbReference type="InterPro" id="IPR043163">
    <property type="entry name" value="DsrC-like_N"/>
</dbReference>
<dbReference type="PIRSF" id="PIRSF006223">
    <property type="entry name" value="DsrC_TusE"/>
    <property type="match status" value="1"/>
</dbReference>
<accession>A0A451D280</accession>
<dbReference type="Gene3D" id="3.30.1420.10">
    <property type="match status" value="1"/>
</dbReference>
<proteinExistence type="inferred from homology"/>
<evidence type="ECO:0000256" key="6">
    <source>
        <dbReference type="PIRNR" id="PIRNR006223"/>
    </source>
</evidence>
<dbReference type="InterPro" id="IPR042072">
    <property type="entry name" value="DsrC-like_C"/>
</dbReference>
<dbReference type="AlphaFoldDB" id="A0A451D280"/>
<dbReference type="NCBIfam" id="TIGR03342">
    <property type="entry name" value="dsrC_tusE_dsvC"/>
    <property type="match status" value="1"/>
</dbReference>
<reference evidence="8 9" key="1">
    <citation type="submission" date="2019-02" db="EMBL/GenBank/DDBJ databases">
        <authorList>
            <person name="Manzano-Marin A."/>
            <person name="Manzano-Marin A."/>
        </authorList>
    </citation>
    <scope>NUCLEOTIDE SEQUENCE [LARGE SCALE GENOMIC DNA]</scope>
    <source>
        <strain evidence="8 9">ErCicuneomaculata</strain>
    </source>
</reference>
<organism evidence="8 9">
    <name type="scientific">Candidatus Erwinia haradaeae</name>
    <dbReference type="NCBI Taxonomy" id="1922217"/>
    <lineage>
        <taxon>Bacteria</taxon>
        <taxon>Pseudomonadati</taxon>
        <taxon>Pseudomonadota</taxon>
        <taxon>Gammaproteobacteria</taxon>
        <taxon>Enterobacterales</taxon>
        <taxon>Erwiniaceae</taxon>
        <taxon>Erwinia</taxon>
    </lineage>
</organism>
<evidence type="ECO:0000313" key="9">
    <source>
        <dbReference type="Proteomes" id="UP000294412"/>
    </source>
</evidence>